<sequence>ESIVSAPMNNLRKASEQGNPELLEIAQKLFNYQKKN</sequence>
<name>A0A382YZU0_9ZZZZ</name>
<accession>A0A382YZU0</accession>
<protein>
    <recommendedName>
        <fullName evidence="2">Tetrapyrrole biosynthesis glutamyl-tRNA reductase dimerisation domain-containing protein</fullName>
    </recommendedName>
</protein>
<evidence type="ECO:0000313" key="1">
    <source>
        <dbReference type="EMBL" id="SVD88681.1"/>
    </source>
</evidence>
<evidence type="ECO:0008006" key="2">
    <source>
        <dbReference type="Google" id="ProtNLM"/>
    </source>
</evidence>
<organism evidence="1">
    <name type="scientific">marine metagenome</name>
    <dbReference type="NCBI Taxonomy" id="408172"/>
    <lineage>
        <taxon>unclassified sequences</taxon>
        <taxon>metagenomes</taxon>
        <taxon>ecological metagenomes</taxon>
    </lineage>
</organism>
<gene>
    <name evidence="1" type="ORF">METZ01_LOCUS441535</name>
</gene>
<reference evidence="1" key="1">
    <citation type="submission" date="2018-05" db="EMBL/GenBank/DDBJ databases">
        <authorList>
            <person name="Lanie J.A."/>
            <person name="Ng W.-L."/>
            <person name="Kazmierczak K.M."/>
            <person name="Andrzejewski T.M."/>
            <person name="Davidsen T.M."/>
            <person name="Wayne K.J."/>
            <person name="Tettelin H."/>
            <person name="Glass J.I."/>
            <person name="Rusch D."/>
            <person name="Podicherti R."/>
            <person name="Tsui H.-C.T."/>
            <person name="Winkler M.E."/>
        </authorList>
    </citation>
    <scope>NUCLEOTIDE SEQUENCE</scope>
</reference>
<feature type="non-terminal residue" evidence="1">
    <location>
        <position position="1"/>
    </location>
</feature>
<dbReference type="EMBL" id="UINC01179808">
    <property type="protein sequence ID" value="SVD88681.1"/>
    <property type="molecule type" value="Genomic_DNA"/>
</dbReference>
<proteinExistence type="predicted"/>
<dbReference type="AlphaFoldDB" id="A0A382YZU0"/>